<protein>
    <submittedName>
        <fullName evidence="2">Uncharacterized protein</fullName>
    </submittedName>
</protein>
<evidence type="ECO:0000313" key="2">
    <source>
        <dbReference type="EMBL" id="KAF2707562.1"/>
    </source>
</evidence>
<feature type="compositionally biased region" description="Basic residues" evidence="1">
    <location>
        <begin position="41"/>
        <end position="64"/>
    </location>
</feature>
<reference evidence="2" key="1">
    <citation type="journal article" date="2020" name="Stud. Mycol.">
        <title>101 Dothideomycetes genomes: a test case for predicting lifestyles and emergence of pathogens.</title>
        <authorList>
            <person name="Haridas S."/>
            <person name="Albert R."/>
            <person name="Binder M."/>
            <person name="Bloem J."/>
            <person name="Labutti K."/>
            <person name="Salamov A."/>
            <person name="Andreopoulos B."/>
            <person name="Baker S."/>
            <person name="Barry K."/>
            <person name="Bills G."/>
            <person name="Bluhm B."/>
            <person name="Cannon C."/>
            <person name="Castanera R."/>
            <person name="Culley D."/>
            <person name="Daum C."/>
            <person name="Ezra D."/>
            <person name="Gonzalez J."/>
            <person name="Henrissat B."/>
            <person name="Kuo A."/>
            <person name="Liang C."/>
            <person name="Lipzen A."/>
            <person name="Lutzoni F."/>
            <person name="Magnuson J."/>
            <person name="Mondo S."/>
            <person name="Nolan M."/>
            <person name="Ohm R."/>
            <person name="Pangilinan J."/>
            <person name="Park H.-J."/>
            <person name="Ramirez L."/>
            <person name="Alfaro M."/>
            <person name="Sun H."/>
            <person name="Tritt A."/>
            <person name="Yoshinaga Y."/>
            <person name="Zwiers L.-H."/>
            <person name="Turgeon B."/>
            <person name="Goodwin S."/>
            <person name="Spatafora J."/>
            <person name="Crous P."/>
            <person name="Grigoriev I."/>
        </authorList>
    </citation>
    <scope>NUCLEOTIDE SEQUENCE</scope>
    <source>
        <strain evidence="2">CBS 279.74</strain>
    </source>
</reference>
<evidence type="ECO:0000313" key="3">
    <source>
        <dbReference type="Proteomes" id="UP000799428"/>
    </source>
</evidence>
<sequence>MLYGIIVGIKATPAALNAMHLVKVTITAVMFKLRCQSRLANRARNKKEKKKKKKKKKKRKTRRKFGRYAMLRGELRNKVKADLRPKMQFVPTGTPPVREDRNQM</sequence>
<proteinExistence type="predicted"/>
<gene>
    <name evidence="2" type="ORF">K504DRAFT_38684</name>
</gene>
<name>A0A6G1K528_9PLEO</name>
<dbReference type="AlphaFoldDB" id="A0A6G1K528"/>
<keyword evidence="3" id="KW-1185">Reference proteome</keyword>
<dbReference type="Proteomes" id="UP000799428">
    <property type="component" value="Unassembled WGS sequence"/>
</dbReference>
<organism evidence="2 3">
    <name type="scientific">Pleomassaria siparia CBS 279.74</name>
    <dbReference type="NCBI Taxonomy" id="1314801"/>
    <lineage>
        <taxon>Eukaryota</taxon>
        <taxon>Fungi</taxon>
        <taxon>Dikarya</taxon>
        <taxon>Ascomycota</taxon>
        <taxon>Pezizomycotina</taxon>
        <taxon>Dothideomycetes</taxon>
        <taxon>Pleosporomycetidae</taxon>
        <taxon>Pleosporales</taxon>
        <taxon>Pleomassariaceae</taxon>
        <taxon>Pleomassaria</taxon>
    </lineage>
</organism>
<feature type="region of interest" description="Disordered" evidence="1">
    <location>
        <begin position="40"/>
        <end position="64"/>
    </location>
</feature>
<accession>A0A6G1K528</accession>
<evidence type="ECO:0000256" key="1">
    <source>
        <dbReference type="SAM" id="MobiDB-lite"/>
    </source>
</evidence>
<dbReference type="EMBL" id="MU005773">
    <property type="protein sequence ID" value="KAF2707562.1"/>
    <property type="molecule type" value="Genomic_DNA"/>
</dbReference>